<keyword evidence="2" id="KW-1185">Reference proteome</keyword>
<evidence type="ECO:0000313" key="1">
    <source>
        <dbReference type="EMBL" id="KAI5661518.1"/>
    </source>
</evidence>
<reference evidence="2" key="1">
    <citation type="journal article" date="2023" name="Nat. Plants">
        <title>Single-cell RNA sequencing provides a high-resolution roadmap for understanding the multicellular compartmentation of specialized metabolism.</title>
        <authorList>
            <person name="Sun S."/>
            <person name="Shen X."/>
            <person name="Li Y."/>
            <person name="Li Y."/>
            <person name="Wang S."/>
            <person name="Li R."/>
            <person name="Zhang H."/>
            <person name="Shen G."/>
            <person name="Guo B."/>
            <person name="Wei J."/>
            <person name="Xu J."/>
            <person name="St-Pierre B."/>
            <person name="Chen S."/>
            <person name="Sun C."/>
        </authorList>
    </citation>
    <scope>NUCLEOTIDE SEQUENCE [LARGE SCALE GENOMIC DNA]</scope>
</reference>
<proteinExistence type="predicted"/>
<comment type="caution">
    <text evidence="1">The sequence shown here is derived from an EMBL/GenBank/DDBJ whole genome shotgun (WGS) entry which is preliminary data.</text>
</comment>
<dbReference type="Proteomes" id="UP001060085">
    <property type="component" value="Linkage Group LG05"/>
</dbReference>
<name>A0ACC0ANJ7_CATRO</name>
<protein>
    <submittedName>
        <fullName evidence="1">Uncharacterized protein</fullName>
    </submittedName>
</protein>
<evidence type="ECO:0000313" key="2">
    <source>
        <dbReference type="Proteomes" id="UP001060085"/>
    </source>
</evidence>
<gene>
    <name evidence="1" type="ORF">M9H77_20841</name>
</gene>
<dbReference type="EMBL" id="CM044705">
    <property type="protein sequence ID" value="KAI5661518.1"/>
    <property type="molecule type" value="Genomic_DNA"/>
</dbReference>
<accession>A0ACC0ANJ7</accession>
<sequence>MLTRTWTNQNIDSGLSTWKALKEGLDILTMKILFGFLQMRKLFVFGMTMGPLRALVHGPLQRDEELLTVNKLYSPHARGTYRFLAPRGARKHHLKADMELDLASSGRPTNLWLANHNKLPTLILLNHRNIITETNCPHCPNDEETTEHVLRLCPKAQELWTGLEIEKEFAFLHNCSFQEWIKKRLFLVGYFQEIRSTTVGYDIGIWLLT</sequence>
<organism evidence="1 2">
    <name type="scientific">Catharanthus roseus</name>
    <name type="common">Madagascar periwinkle</name>
    <name type="synonym">Vinca rosea</name>
    <dbReference type="NCBI Taxonomy" id="4058"/>
    <lineage>
        <taxon>Eukaryota</taxon>
        <taxon>Viridiplantae</taxon>
        <taxon>Streptophyta</taxon>
        <taxon>Embryophyta</taxon>
        <taxon>Tracheophyta</taxon>
        <taxon>Spermatophyta</taxon>
        <taxon>Magnoliopsida</taxon>
        <taxon>eudicotyledons</taxon>
        <taxon>Gunneridae</taxon>
        <taxon>Pentapetalae</taxon>
        <taxon>asterids</taxon>
        <taxon>lamiids</taxon>
        <taxon>Gentianales</taxon>
        <taxon>Apocynaceae</taxon>
        <taxon>Rauvolfioideae</taxon>
        <taxon>Vinceae</taxon>
        <taxon>Catharanthinae</taxon>
        <taxon>Catharanthus</taxon>
    </lineage>
</organism>